<dbReference type="OrthoDB" id="10596014at2759"/>
<proteinExistence type="predicted"/>
<organism evidence="2">
    <name type="scientific">Lepeophtheirus salmonis</name>
    <name type="common">Salmon louse</name>
    <name type="synonym">Caligus salmonis</name>
    <dbReference type="NCBI Taxonomy" id="72036"/>
    <lineage>
        <taxon>Eukaryota</taxon>
        <taxon>Metazoa</taxon>
        <taxon>Ecdysozoa</taxon>
        <taxon>Arthropoda</taxon>
        <taxon>Crustacea</taxon>
        <taxon>Multicrustacea</taxon>
        <taxon>Hexanauplia</taxon>
        <taxon>Copepoda</taxon>
        <taxon>Siphonostomatoida</taxon>
        <taxon>Caligidae</taxon>
        <taxon>Lepeophtheirus</taxon>
    </lineage>
</organism>
<feature type="chain" id="PRO_5005488554" evidence="1">
    <location>
        <begin position="23"/>
        <end position="182"/>
    </location>
</feature>
<name>A0A0K2UA18_LEPSM</name>
<accession>A0A0K2UA18</accession>
<dbReference type="EMBL" id="HACA01017534">
    <property type="protein sequence ID" value="CDW34895.1"/>
    <property type="molecule type" value="Transcribed_RNA"/>
</dbReference>
<feature type="signal peptide" evidence="1">
    <location>
        <begin position="1"/>
        <end position="22"/>
    </location>
</feature>
<feature type="non-terminal residue" evidence="2">
    <location>
        <position position="182"/>
    </location>
</feature>
<dbReference type="AlphaFoldDB" id="A0A0K2UA18"/>
<evidence type="ECO:0000256" key="1">
    <source>
        <dbReference type="SAM" id="SignalP"/>
    </source>
</evidence>
<evidence type="ECO:0000313" key="2">
    <source>
        <dbReference type="EMBL" id="CDW34895.1"/>
    </source>
</evidence>
<keyword evidence="1" id="KW-0732">Signal</keyword>
<protein>
    <submittedName>
        <fullName evidence="2">Uncharacterized protein</fullName>
    </submittedName>
</protein>
<reference evidence="2" key="1">
    <citation type="submission" date="2014-05" db="EMBL/GenBank/DDBJ databases">
        <authorList>
            <person name="Chronopoulou M."/>
        </authorList>
    </citation>
    <scope>NUCLEOTIDE SEQUENCE</scope>
    <source>
        <tissue evidence="2">Whole organism</tissue>
    </source>
</reference>
<sequence>MVSTKVVFTIFFISKICNFTQSYPDNLKELKRFKKNYYGWIDPVYEYSGSMADGDWGWKKRSTGNSYNHHLNHQRDTAHYKSYFPSIFYQPRTSASSQNHYYEPSIVKQNRNYGFHSMADADWGWRKKRANKLDSKKEKYFPSKTLPMLVILMDYNGRLDPEQMDIKGKRFTYIDDVSKSLQ</sequence>